<feature type="region of interest" description="Disordered" evidence="1">
    <location>
        <begin position="399"/>
        <end position="433"/>
    </location>
</feature>
<feature type="compositionally biased region" description="Basic residues" evidence="1">
    <location>
        <begin position="108"/>
        <end position="123"/>
    </location>
</feature>
<keyword evidence="3" id="KW-1185">Reference proteome</keyword>
<organism evidence="2 3">
    <name type="scientific">Nitzschia inconspicua</name>
    <dbReference type="NCBI Taxonomy" id="303405"/>
    <lineage>
        <taxon>Eukaryota</taxon>
        <taxon>Sar</taxon>
        <taxon>Stramenopiles</taxon>
        <taxon>Ochrophyta</taxon>
        <taxon>Bacillariophyta</taxon>
        <taxon>Bacillariophyceae</taxon>
        <taxon>Bacillariophycidae</taxon>
        <taxon>Bacillariales</taxon>
        <taxon>Bacillariaceae</taxon>
        <taxon>Nitzschia</taxon>
    </lineage>
</organism>
<feature type="region of interest" description="Disordered" evidence="1">
    <location>
        <begin position="209"/>
        <end position="278"/>
    </location>
</feature>
<evidence type="ECO:0000256" key="1">
    <source>
        <dbReference type="SAM" id="MobiDB-lite"/>
    </source>
</evidence>
<feature type="region of interest" description="Disordered" evidence="1">
    <location>
        <begin position="145"/>
        <end position="176"/>
    </location>
</feature>
<evidence type="ECO:0000313" key="2">
    <source>
        <dbReference type="EMBL" id="KAG7340956.1"/>
    </source>
</evidence>
<feature type="compositionally biased region" description="Polar residues" evidence="1">
    <location>
        <begin position="232"/>
        <end position="247"/>
    </location>
</feature>
<name>A0A9K3KCP9_9STRA</name>
<feature type="compositionally biased region" description="Polar residues" evidence="1">
    <location>
        <begin position="415"/>
        <end position="429"/>
    </location>
</feature>
<feature type="compositionally biased region" description="Low complexity" evidence="1">
    <location>
        <begin position="400"/>
        <end position="414"/>
    </location>
</feature>
<dbReference type="EMBL" id="JAGRRH010000026">
    <property type="protein sequence ID" value="KAG7340956.1"/>
    <property type="molecule type" value="Genomic_DNA"/>
</dbReference>
<protein>
    <submittedName>
        <fullName evidence="2">Uncharacterized protein</fullName>
    </submittedName>
</protein>
<accession>A0A9K3KCP9</accession>
<reference evidence="2" key="1">
    <citation type="journal article" date="2021" name="Sci. Rep.">
        <title>Diploid genomic architecture of Nitzschia inconspicua, an elite biomass production diatom.</title>
        <authorList>
            <person name="Oliver A."/>
            <person name="Podell S."/>
            <person name="Pinowska A."/>
            <person name="Traller J.C."/>
            <person name="Smith S.R."/>
            <person name="McClure R."/>
            <person name="Beliaev A."/>
            <person name="Bohutskyi P."/>
            <person name="Hill E.A."/>
            <person name="Rabines A."/>
            <person name="Zheng H."/>
            <person name="Allen L.Z."/>
            <person name="Kuo A."/>
            <person name="Grigoriev I.V."/>
            <person name="Allen A.E."/>
            <person name="Hazlebeck D."/>
            <person name="Allen E.E."/>
        </authorList>
    </citation>
    <scope>NUCLEOTIDE SEQUENCE</scope>
    <source>
        <strain evidence="2">Hildebrandi</strain>
    </source>
</reference>
<gene>
    <name evidence="2" type="ORF">IV203_022907</name>
</gene>
<feature type="region of interest" description="Disordered" evidence="1">
    <location>
        <begin position="351"/>
        <end position="373"/>
    </location>
</feature>
<comment type="caution">
    <text evidence="2">The sequence shown here is derived from an EMBL/GenBank/DDBJ whole genome shotgun (WGS) entry which is preliminary data.</text>
</comment>
<feature type="compositionally biased region" description="Polar residues" evidence="1">
    <location>
        <begin position="77"/>
        <end position="98"/>
    </location>
</feature>
<dbReference type="Proteomes" id="UP000693970">
    <property type="component" value="Unassembled WGS sequence"/>
</dbReference>
<sequence length="489" mass="52191">MDNESGTDTDTTTTSSSSIVSISFHIPSSSSSSSMDSFSLITPPVSPSTIERRQRENLCLEPPALKRKRDEDRNIQHHQVSSVMRPSVSTNVSVSSGMNVPHLDCHSHHPSRRNKRRITLTRRNRFVSNRPLLLLQQDAGPLPMLSVTDFSSAPPLPSSNSNSNHNDDDGSGRETLPVFTLKPRTTARSKQDHNATASFQNRWDEGLFHKQQQQQQQQDENSLLLPPPPTNGAPTASAVSTSGSNASQKKDHVTAMSSSPPPPPPPLSSSSKAVQEPLQRCRSASIGIDLGDDGAAAAAVAIHAMSTPLPSKKITTALASNNGCTSSSINSTTTTNSFLTLSLSKARLSFGGLGSSSSSNSHHNRNSHNSYQTPNCCTKTLIQNLEGLCLPSLEDAGAWSSSSSNNNNNSNNNNYPGNGTRSCLQQKRPPSTPHQAYGMMTTAAATTVAIHPPPPPPQNNGNRGIASTTFDYLATALRLPDVAFQGGCM</sequence>
<feature type="compositionally biased region" description="Low complexity" evidence="1">
    <location>
        <begin position="8"/>
        <end position="20"/>
    </location>
</feature>
<reference evidence="2" key="2">
    <citation type="submission" date="2021-04" db="EMBL/GenBank/DDBJ databases">
        <authorList>
            <person name="Podell S."/>
        </authorList>
    </citation>
    <scope>NUCLEOTIDE SEQUENCE</scope>
    <source>
        <strain evidence="2">Hildebrandi</strain>
    </source>
</reference>
<feature type="region of interest" description="Disordered" evidence="1">
    <location>
        <begin position="68"/>
        <end position="123"/>
    </location>
</feature>
<evidence type="ECO:0000313" key="3">
    <source>
        <dbReference type="Proteomes" id="UP000693970"/>
    </source>
</evidence>
<dbReference type="AlphaFoldDB" id="A0A9K3KCP9"/>
<feature type="region of interest" description="Disordered" evidence="1">
    <location>
        <begin position="1"/>
        <end position="20"/>
    </location>
</feature>
<proteinExistence type="predicted"/>